<evidence type="ECO:0000256" key="7">
    <source>
        <dbReference type="ARBA" id="ARBA00022840"/>
    </source>
</evidence>
<evidence type="ECO:0000256" key="5">
    <source>
        <dbReference type="ARBA" id="ARBA00022741"/>
    </source>
</evidence>
<feature type="transmembrane region" description="Helical" evidence="9">
    <location>
        <begin position="145"/>
        <end position="165"/>
    </location>
</feature>
<evidence type="ECO:0000256" key="4">
    <source>
        <dbReference type="ARBA" id="ARBA00022679"/>
    </source>
</evidence>
<keyword evidence="3" id="KW-0597">Phosphoprotein</keyword>
<keyword evidence="6 12" id="KW-0418">Kinase</keyword>
<dbReference type="Proteomes" id="UP001596298">
    <property type="component" value="Unassembled WGS sequence"/>
</dbReference>
<evidence type="ECO:0000256" key="6">
    <source>
        <dbReference type="ARBA" id="ARBA00022777"/>
    </source>
</evidence>
<evidence type="ECO:0000259" key="10">
    <source>
        <dbReference type="Pfam" id="PF02518"/>
    </source>
</evidence>
<protein>
    <recommendedName>
        <fullName evidence="2">histidine kinase</fullName>
        <ecNumber evidence="2">2.7.13.3</ecNumber>
    </recommendedName>
</protein>
<dbReference type="InterPro" id="IPR003594">
    <property type="entry name" value="HATPase_dom"/>
</dbReference>
<feature type="transmembrane region" description="Helical" evidence="9">
    <location>
        <begin position="46"/>
        <end position="63"/>
    </location>
</feature>
<keyword evidence="13" id="KW-1185">Reference proteome</keyword>
<feature type="transmembrane region" description="Helical" evidence="9">
    <location>
        <begin position="20"/>
        <end position="39"/>
    </location>
</feature>
<dbReference type="EC" id="2.7.13.3" evidence="2"/>
<evidence type="ECO:0000256" key="9">
    <source>
        <dbReference type="SAM" id="Phobius"/>
    </source>
</evidence>
<dbReference type="Pfam" id="PF07730">
    <property type="entry name" value="HisKA_3"/>
    <property type="match status" value="1"/>
</dbReference>
<organism evidence="12 13">
    <name type="scientific">Flexivirga alba</name>
    <dbReference type="NCBI Taxonomy" id="702742"/>
    <lineage>
        <taxon>Bacteria</taxon>
        <taxon>Bacillati</taxon>
        <taxon>Actinomycetota</taxon>
        <taxon>Actinomycetes</taxon>
        <taxon>Micrococcales</taxon>
        <taxon>Dermacoccaceae</taxon>
        <taxon>Flexivirga</taxon>
    </lineage>
</organism>
<evidence type="ECO:0000256" key="8">
    <source>
        <dbReference type="ARBA" id="ARBA00023012"/>
    </source>
</evidence>
<dbReference type="RefSeq" id="WP_382404700.1">
    <property type="nucleotide sequence ID" value="NZ_JBHSWH010000001.1"/>
</dbReference>
<evidence type="ECO:0000256" key="2">
    <source>
        <dbReference type="ARBA" id="ARBA00012438"/>
    </source>
</evidence>
<proteinExistence type="predicted"/>
<dbReference type="InterPro" id="IPR011712">
    <property type="entry name" value="Sig_transdc_His_kin_sub3_dim/P"/>
</dbReference>
<feature type="domain" description="Histidine kinase/HSP90-like ATPase" evidence="10">
    <location>
        <begin position="301"/>
        <end position="387"/>
    </location>
</feature>
<comment type="catalytic activity">
    <reaction evidence="1">
        <text>ATP + protein L-histidine = ADP + protein N-phospho-L-histidine.</text>
        <dbReference type="EC" id="2.7.13.3"/>
    </reaction>
</comment>
<evidence type="ECO:0000256" key="3">
    <source>
        <dbReference type="ARBA" id="ARBA00022553"/>
    </source>
</evidence>
<dbReference type="GO" id="GO:0016301">
    <property type="term" value="F:kinase activity"/>
    <property type="evidence" value="ECO:0007669"/>
    <property type="project" value="UniProtKB-KW"/>
</dbReference>
<evidence type="ECO:0000313" key="13">
    <source>
        <dbReference type="Proteomes" id="UP001596298"/>
    </source>
</evidence>
<feature type="transmembrane region" description="Helical" evidence="9">
    <location>
        <begin position="75"/>
        <end position="92"/>
    </location>
</feature>
<dbReference type="PANTHER" id="PTHR24421:SF10">
    <property type="entry name" value="NITRATE_NITRITE SENSOR PROTEIN NARQ"/>
    <property type="match status" value="1"/>
</dbReference>
<feature type="domain" description="Signal transduction histidine kinase subgroup 3 dimerisation and phosphoacceptor" evidence="11">
    <location>
        <begin position="191"/>
        <end position="256"/>
    </location>
</feature>
<feature type="transmembrane region" description="Helical" evidence="9">
    <location>
        <begin position="99"/>
        <end position="125"/>
    </location>
</feature>
<gene>
    <name evidence="12" type="ORF">ACFQDH_23060</name>
</gene>
<keyword evidence="8" id="KW-0902">Two-component regulatory system</keyword>
<evidence type="ECO:0000259" key="11">
    <source>
        <dbReference type="Pfam" id="PF07730"/>
    </source>
</evidence>
<dbReference type="PANTHER" id="PTHR24421">
    <property type="entry name" value="NITRATE/NITRITE SENSOR PROTEIN NARX-RELATED"/>
    <property type="match status" value="1"/>
</dbReference>
<name>A0ABW2AMB8_9MICO</name>
<reference evidence="13" key="1">
    <citation type="journal article" date="2019" name="Int. J. Syst. Evol. Microbiol.">
        <title>The Global Catalogue of Microorganisms (GCM) 10K type strain sequencing project: providing services to taxonomists for standard genome sequencing and annotation.</title>
        <authorList>
            <consortium name="The Broad Institute Genomics Platform"/>
            <consortium name="The Broad Institute Genome Sequencing Center for Infectious Disease"/>
            <person name="Wu L."/>
            <person name="Ma J."/>
        </authorList>
    </citation>
    <scope>NUCLEOTIDE SEQUENCE [LARGE SCALE GENOMIC DNA]</scope>
    <source>
        <strain evidence="13">CCUG 58127</strain>
    </source>
</reference>
<dbReference type="SUPFAM" id="SSF55874">
    <property type="entry name" value="ATPase domain of HSP90 chaperone/DNA topoisomerase II/histidine kinase"/>
    <property type="match status" value="1"/>
</dbReference>
<sequence length="388" mass="41759">MVEHLNPAAPLSNRLFRTVVRGALFIRLAALVLAVAASVSGGRQAGFWVWAVLLAALTFAGLTDRVDGIGWLQRHPSLAMLDVGVVITMISVSGPDNVLLLATFPAALLIGALFPWFVAVPLLFILELGYLSAIQAHVGLEHSPYIATVGVPFVYLAMAAIGFAISYGTRQLAEMVVELQRVQGERVAADERARLARDMHDSLGKTMHGIALSAASLPHWIEQDSRRANTLAADLATHAERGAREARAILVGLRTHQSDRPLLEVLTERCHEWSETTGIPVRTRSEGVADVGNREREVVLAVLAEALENVHRHADAHTVDIEFAGDAQRIALSIHDDGVGFADSLAAAVKRNRFGLLGMRERAAAADGSLSIAHRAPRGTTVQLSLPR</sequence>
<dbReference type="Pfam" id="PF02518">
    <property type="entry name" value="HATPase_c"/>
    <property type="match status" value="1"/>
</dbReference>
<accession>A0ABW2AMB8</accession>
<dbReference type="EMBL" id="JBHSWH010000001">
    <property type="protein sequence ID" value="MFC6708036.1"/>
    <property type="molecule type" value="Genomic_DNA"/>
</dbReference>
<dbReference type="Gene3D" id="1.20.5.1930">
    <property type="match status" value="1"/>
</dbReference>
<keyword evidence="7" id="KW-0067">ATP-binding</keyword>
<dbReference type="InterPro" id="IPR050482">
    <property type="entry name" value="Sensor_HK_TwoCompSys"/>
</dbReference>
<dbReference type="CDD" id="cd16917">
    <property type="entry name" value="HATPase_UhpB-NarQ-NarX-like"/>
    <property type="match status" value="1"/>
</dbReference>
<keyword evidence="9" id="KW-0812">Transmembrane</keyword>
<comment type="caution">
    <text evidence="12">The sequence shown here is derived from an EMBL/GenBank/DDBJ whole genome shotgun (WGS) entry which is preliminary data.</text>
</comment>
<keyword evidence="4" id="KW-0808">Transferase</keyword>
<keyword evidence="5" id="KW-0547">Nucleotide-binding</keyword>
<keyword evidence="9" id="KW-0472">Membrane</keyword>
<evidence type="ECO:0000256" key="1">
    <source>
        <dbReference type="ARBA" id="ARBA00000085"/>
    </source>
</evidence>
<keyword evidence="9" id="KW-1133">Transmembrane helix</keyword>
<dbReference type="Gene3D" id="3.30.565.10">
    <property type="entry name" value="Histidine kinase-like ATPase, C-terminal domain"/>
    <property type="match status" value="1"/>
</dbReference>
<dbReference type="InterPro" id="IPR036890">
    <property type="entry name" value="HATPase_C_sf"/>
</dbReference>
<evidence type="ECO:0000313" key="12">
    <source>
        <dbReference type="EMBL" id="MFC6708036.1"/>
    </source>
</evidence>